<dbReference type="InterPro" id="IPR017891">
    <property type="entry name" value="Insulin_GF-bd_Cys-rich_CS"/>
</dbReference>
<accession>A0ABN9M688</accession>
<dbReference type="Pfam" id="PF13358">
    <property type="entry name" value="DDE_3"/>
    <property type="match status" value="1"/>
</dbReference>
<evidence type="ECO:0000256" key="2">
    <source>
        <dbReference type="ARBA" id="ARBA00023157"/>
    </source>
</evidence>
<evidence type="ECO:0000256" key="3">
    <source>
        <dbReference type="SAM" id="MobiDB-lite"/>
    </source>
</evidence>
<evidence type="ECO:0000313" key="6">
    <source>
        <dbReference type="Proteomes" id="UP001176940"/>
    </source>
</evidence>
<dbReference type="Gene3D" id="2.10.70.10">
    <property type="entry name" value="Complement Module, domain 1"/>
    <property type="match status" value="1"/>
</dbReference>
<dbReference type="Pfam" id="PF00219">
    <property type="entry name" value="IGFBP"/>
    <property type="match status" value="1"/>
</dbReference>
<dbReference type="PROSITE" id="PS51323">
    <property type="entry name" value="IGFBP_N_2"/>
    <property type="match status" value="1"/>
</dbReference>
<evidence type="ECO:0000256" key="1">
    <source>
        <dbReference type="ARBA" id="ARBA00022729"/>
    </source>
</evidence>
<feature type="region of interest" description="Disordered" evidence="3">
    <location>
        <begin position="53"/>
        <end position="74"/>
    </location>
</feature>
<keyword evidence="6" id="KW-1185">Reference proteome</keyword>
<keyword evidence="1" id="KW-0732">Signal</keyword>
<dbReference type="InterPro" id="IPR036397">
    <property type="entry name" value="RNaseH_sf"/>
</dbReference>
<comment type="caution">
    <text evidence="5">The sequence shown here is derived from an EMBL/GenBank/DDBJ whole genome shotgun (WGS) entry which is preliminary data.</text>
</comment>
<dbReference type="PANTHER" id="PTHR11348:SF3">
    <property type="entry name" value="CELLULAR COMMUNICATION NETWORK FACTOR 6"/>
    <property type="match status" value="1"/>
</dbReference>
<dbReference type="InterPro" id="IPR057667">
    <property type="entry name" value="HTH_SB"/>
</dbReference>
<dbReference type="PANTHER" id="PTHR11348">
    <property type="entry name" value="CONNECTIVE TISSUE GROWTH FACTOR-RELATED"/>
    <property type="match status" value="1"/>
</dbReference>
<gene>
    <name evidence="5" type="ORF">RIMI_LOCUS16447267</name>
</gene>
<keyword evidence="2" id="KW-1015">Disulfide bond</keyword>
<dbReference type="SUPFAM" id="SSF46689">
    <property type="entry name" value="Homeodomain-like"/>
    <property type="match status" value="1"/>
</dbReference>
<dbReference type="InterPro" id="IPR009057">
    <property type="entry name" value="Homeodomain-like_sf"/>
</dbReference>
<name>A0ABN9M688_9NEOB</name>
<reference evidence="5" key="1">
    <citation type="submission" date="2023-07" db="EMBL/GenBank/DDBJ databases">
        <authorList>
            <person name="Stuckert A."/>
        </authorList>
    </citation>
    <scope>NUCLEOTIDE SEQUENCE</scope>
</reference>
<proteinExistence type="predicted"/>
<sequence length="409" mass="46070">MVKTKELSKDTRNKIVALHQAGKTEFAIANQLGVKKSTVGAIIRKWKTYKTTDNLPRSGAPRKIPPRGVRMSTRTGPGRLIRVHERMNGAMYREILSANLLQSARALKMKRGWVFQHDNDPKHTARATKEWLRKKHFKVLEWPSQSPDLNPIENLWRELKVRVAKREAKNITALEEICMEEWANIPTTFVCSIEETANSVMTVGKAAESEVFQRREFCHWPCKCSHKRSCPLGVSLVKDGCGCCKTCAKQLGESCNEAEVCDHHRGLYCDYSADAPKYEVGICKYIFAVGCELNGVLYQNGQSFQPSPFYTCLCISDTIGCTPIPNSKQSDSRCTDATGLVKKKSDLTNCALEKNPDMTDYTFIPDTFCALPDKEIYLAFNPLPALTALHPCLPFRYTIDLAKKHQVIS</sequence>
<dbReference type="InterPro" id="IPR038717">
    <property type="entry name" value="Tc1-like_DDE_dom"/>
</dbReference>
<dbReference type="EMBL" id="CAUEEQ010045962">
    <property type="protein sequence ID" value="CAJ0958526.1"/>
    <property type="molecule type" value="Genomic_DNA"/>
</dbReference>
<organism evidence="5 6">
    <name type="scientific">Ranitomeya imitator</name>
    <name type="common">mimic poison frog</name>
    <dbReference type="NCBI Taxonomy" id="111125"/>
    <lineage>
        <taxon>Eukaryota</taxon>
        <taxon>Metazoa</taxon>
        <taxon>Chordata</taxon>
        <taxon>Craniata</taxon>
        <taxon>Vertebrata</taxon>
        <taxon>Euteleostomi</taxon>
        <taxon>Amphibia</taxon>
        <taxon>Batrachia</taxon>
        <taxon>Anura</taxon>
        <taxon>Neobatrachia</taxon>
        <taxon>Hyloidea</taxon>
        <taxon>Dendrobatidae</taxon>
        <taxon>Dendrobatinae</taxon>
        <taxon>Ranitomeya</taxon>
    </lineage>
</organism>
<dbReference type="SUPFAM" id="SSF57184">
    <property type="entry name" value="Growth factor receptor domain"/>
    <property type="match status" value="1"/>
</dbReference>
<dbReference type="InterPro" id="IPR009030">
    <property type="entry name" value="Growth_fac_rcpt_cys_sf"/>
</dbReference>
<dbReference type="InterPro" id="IPR050941">
    <property type="entry name" value="CCN"/>
</dbReference>
<dbReference type="PROSITE" id="PS00222">
    <property type="entry name" value="IGFBP_N_1"/>
    <property type="match status" value="1"/>
</dbReference>
<dbReference type="Gene3D" id="4.10.40.20">
    <property type="match status" value="1"/>
</dbReference>
<dbReference type="SMART" id="SM00121">
    <property type="entry name" value="IB"/>
    <property type="match status" value="1"/>
</dbReference>
<dbReference type="InterPro" id="IPR000867">
    <property type="entry name" value="IGFBP-like"/>
</dbReference>
<dbReference type="SUPFAM" id="SSF57603">
    <property type="entry name" value="FnI-like domain"/>
    <property type="match status" value="1"/>
</dbReference>
<evidence type="ECO:0000313" key="5">
    <source>
        <dbReference type="EMBL" id="CAJ0958526.1"/>
    </source>
</evidence>
<dbReference type="Proteomes" id="UP001176940">
    <property type="component" value="Unassembled WGS sequence"/>
</dbReference>
<dbReference type="Pfam" id="PF25787">
    <property type="entry name" value="HTH_SB"/>
    <property type="match status" value="1"/>
</dbReference>
<feature type="domain" description="IGFBP N-terminal" evidence="4">
    <location>
        <begin position="214"/>
        <end position="286"/>
    </location>
</feature>
<dbReference type="Gene3D" id="3.30.420.10">
    <property type="entry name" value="Ribonuclease H-like superfamily/Ribonuclease H"/>
    <property type="match status" value="1"/>
</dbReference>
<protein>
    <recommendedName>
        <fullName evidence="4">IGFBP N-terminal domain-containing protein</fullName>
    </recommendedName>
</protein>
<evidence type="ECO:0000259" key="4">
    <source>
        <dbReference type="PROSITE" id="PS51323"/>
    </source>
</evidence>